<dbReference type="GO" id="GO:0004672">
    <property type="term" value="F:protein kinase activity"/>
    <property type="evidence" value="ECO:0007669"/>
    <property type="project" value="InterPro"/>
</dbReference>
<dbReference type="SUPFAM" id="SSF56112">
    <property type="entry name" value="Protein kinase-like (PK-like)"/>
    <property type="match status" value="1"/>
</dbReference>
<proteinExistence type="predicted"/>
<dbReference type="InterPro" id="IPR000719">
    <property type="entry name" value="Prot_kinase_dom"/>
</dbReference>
<organism evidence="2 3">
    <name type="scientific">Corynespora cassiicola Philippines</name>
    <dbReference type="NCBI Taxonomy" id="1448308"/>
    <lineage>
        <taxon>Eukaryota</taxon>
        <taxon>Fungi</taxon>
        <taxon>Dikarya</taxon>
        <taxon>Ascomycota</taxon>
        <taxon>Pezizomycotina</taxon>
        <taxon>Dothideomycetes</taxon>
        <taxon>Pleosporomycetidae</taxon>
        <taxon>Pleosporales</taxon>
        <taxon>Corynesporascaceae</taxon>
        <taxon>Corynespora</taxon>
    </lineage>
</organism>
<reference evidence="2 3" key="1">
    <citation type="journal article" date="2018" name="Front. Microbiol.">
        <title>Genome-Wide Analysis of Corynespora cassiicola Leaf Fall Disease Putative Effectors.</title>
        <authorList>
            <person name="Lopez D."/>
            <person name="Ribeiro S."/>
            <person name="Label P."/>
            <person name="Fumanal B."/>
            <person name="Venisse J.S."/>
            <person name="Kohler A."/>
            <person name="de Oliveira R.R."/>
            <person name="Labutti K."/>
            <person name="Lipzen A."/>
            <person name="Lail K."/>
            <person name="Bauer D."/>
            <person name="Ohm R.A."/>
            <person name="Barry K.W."/>
            <person name="Spatafora J."/>
            <person name="Grigoriev I.V."/>
            <person name="Martin F.M."/>
            <person name="Pujade-Renaud V."/>
        </authorList>
    </citation>
    <scope>NUCLEOTIDE SEQUENCE [LARGE SCALE GENOMIC DNA]</scope>
    <source>
        <strain evidence="2 3">Philippines</strain>
    </source>
</reference>
<dbReference type="PROSITE" id="PS50011">
    <property type="entry name" value="PROTEIN_KINASE_DOM"/>
    <property type="match status" value="1"/>
</dbReference>
<dbReference type="EMBL" id="KZ678136">
    <property type="protein sequence ID" value="PSN65709.1"/>
    <property type="molecule type" value="Genomic_DNA"/>
</dbReference>
<dbReference type="InterPro" id="IPR011009">
    <property type="entry name" value="Kinase-like_dom_sf"/>
</dbReference>
<evidence type="ECO:0000313" key="2">
    <source>
        <dbReference type="EMBL" id="PSN65709.1"/>
    </source>
</evidence>
<gene>
    <name evidence="2" type="ORF">BS50DRAFT_396417</name>
</gene>
<accession>A0A2T2NK25</accession>
<dbReference type="OrthoDB" id="626167at2759"/>
<evidence type="ECO:0000313" key="3">
    <source>
        <dbReference type="Proteomes" id="UP000240883"/>
    </source>
</evidence>
<dbReference type="GO" id="GO:0005524">
    <property type="term" value="F:ATP binding"/>
    <property type="evidence" value="ECO:0007669"/>
    <property type="project" value="InterPro"/>
</dbReference>
<name>A0A2T2NK25_CORCC</name>
<dbReference type="AlphaFoldDB" id="A0A2T2NK25"/>
<dbReference type="Gene3D" id="1.10.510.10">
    <property type="entry name" value="Transferase(Phosphotransferase) domain 1"/>
    <property type="match status" value="1"/>
</dbReference>
<sequence length="334" mass="37297">MDTLKRAFVQGTEGRYIPLRCVGKGKTGMVWLALPSEVMNDKAEDVSTLKAKIRAVKLYVSPRSNSSEVSILKKLRERSGNVCSCFPELLEASQEDGDSEDLLMPPDMGPSMWFAMKPLNFLNMLQMMSICRSRIKCAPQIVPSVLILHIFVELSEAVGFLQAQDPPIRHSDIGITNVGLELDSQGPPGFPRVVMLDFGDSEQVASIDDRKLLLSLLVDWRQVVKLLYMLCNVGLQPQSCLPMTESGLLQEEVGDGKSEDGEWDAFVNVLTDLQFVRGNEDLRIKSLREHFVPLGMKRRNSVSREELVKIREVVNLGLLASYSISESAIKQSLR</sequence>
<evidence type="ECO:0000259" key="1">
    <source>
        <dbReference type="PROSITE" id="PS50011"/>
    </source>
</evidence>
<dbReference type="Proteomes" id="UP000240883">
    <property type="component" value="Unassembled WGS sequence"/>
</dbReference>
<keyword evidence="3" id="KW-1185">Reference proteome</keyword>
<protein>
    <recommendedName>
        <fullName evidence="1">Protein kinase domain-containing protein</fullName>
    </recommendedName>
</protein>
<feature type="domain" description="Protein kinase" evidence="1">
    <location>
        <begin position="16"/>
        <end position="334"/>
    </location>
</feature>